<dbReference type="SUPFAM" id="SSF53807">
    <property type="entry name" value="Helical backbone' metal receptor"/>
    <property type="match status" value="1"/>
</dbReference>
<keyword evidence="4" id="KW-0408">Iron</keyword>
<evidence type="ECO:0000256" key="4">
    <source>
        <dbReference type="ARBA" id="ARBA00022496"/>
    </source>
</evidence>
<keyword evidence="4" id="KW-0410">Iron transport</keyword>
<sequence>MAKSDVDIHVEDIAVANAGKIAILFGLLAVIAAGPVRAQDGKTLTITDDRGVKVEVPLQPKRIASISYFADDVALALGIKPVASTYMTAGREPDFLLGLTAGMKQIGQRAKPNLELLSEAKPDLIVAIRRYTVGNAPQLEQIAPYVAYNMELLDGSDREIAELSRILGNPERGLQLNKEFREHLAEFAAKAPKDVHPRFAIMWGGETPFAFHTENTAASIVAAIGGENIAGNMTPGGEFGVDLSLETMLEKDPEVLFIYDSGPDRPHEDNPIWQELTAVKNKRVFYVGDQWVETNGPISREIVLREAAHYLYPDVFPVVDVRAEAAKIVPAEAQK</sequence>
<name>A0ABY8CQW2_9HYPH</name>
<evidence type="ECO:0000256" key="1">
    <source>
        <dbReference type="ARBA" id="ARBA00004196"/>
    </source>
</evidence>
<evidence type="ECO:0000256" key="3">
    <source>
        <dbReference type="ARBA" id="ARBA00022448"/>
    </source>
</evidence>
<organism evidence="7 8">
    <name type="scientific">Sinorhizobium numidicum</name>
    <dbReference type="NCBI Taxonomy" id="680248"/>
    <lineage>
        <taxon>Bacteria</taxon>
        <taxon>Pseudomonadati</taxon>
        <taxon>Pseudomonadota</taxon>
        <taxon>Alphaproteobacteria</taxon>
        <taxon>Hyphomicrobiales</taxon>
        <taxon>Rhizobiaceae</taxon>
        <taxon>Sinorhizobium/Ensifer group</taxon>
        <taxon>Sinorhizobium</taxon>
    </lineage>
</organism>
<feature type="domain" description="Fe/B12 periplasmic-binding" evidence="6">
    <location>
        <begin position="62"/>
        <end position="315"/>
    </location>
</feature>
<evidence type="ECO:0000313" key="8">
    <source>
        <dbReference type="Proteomes" id="UP001235547"/>
    </source>
</evidence>
<proteinExistence type="inferred from homology"/>
<dbReference type="PANTHER" id="PTHR30532:SF1">
    <property type="entry name" value="IRON(3+)-HYDROXAMATE-BINDING PROTEIN FHUD"/>
    <property type="match status" value="1"/>
</dbReference>
<evidence type="ECO:0000256" key="2">
    <source>
        <dbReference type="ARBA" id="ARBA00008814"/>
    </source>
</evidence>
<keyword evidence="4" id="KW-0406">Ion transport</keyword>
<evidence type="ECO:0000259" key="6">
    <source>
        <dbReference type="PROSITE" id="PS50983"/>
    </source>
</evidence>
<keyword evidence="8" id="KW-1185">Reference proteome</keyword>
<dbReference type="Pfam" id="PF01497">
    <property type="entry name" value="Peripla_BP_2"/>
    <property type="match status" value="1"/>
</dbReference>
<keyword evidence="5" id="KW-0732">Signal</keyword>
<protein>
    <submittedName>
        <fullName evidence="7">ABC transporter substrate-binding protein</fullName>
    </submittedName>
</protein>
<comment type="subcellular location">
    <subcellularLocation>
        <location evidence="1">Cell envelope</location>
    </subcellularLocation>
</comment>
<dbReference type="PROSITE" id="PS50983">
    <property type="entry name" value="FE_B12_PBP"/>
    <property type="match status" value="1"/>
</dbReference>
<keyword evidence="3" id="KW-0813">Transport</keyword>
<evidence type="ECO:0000256" key="5">
    <source>
        <dbReference type="ARBA" id="ARBA00022729"/>
    </source>
</evidence>
<gene>
    <name evidence="7" type="ORF">PYH38_002007</name>
</gene>
<reference evidence="7 8" key="1">
    <citation type="submission" date="2023-03" db="EMBL/GenBank/DDBJ databases">
        <authorList>
            <person name="Kaur S."/>
            <person name="Espinosa-Saiz D."/>
            <person name="Velazquez E."/>
            <person name="Menendez E."/>
            <person name="diCenzo G.C."/>
        </authorList>
    </citation>
    <scope>NUCLEOTIDE SEQUENCE [LARGE SCALE GENOMIC DNA]</scope>
    <source>
        <strain evidence="7 8">LMG 27395</strain>
    </source>
</reference>
<dbReference type="Proteomes" id="UP001235547">
    <property type="component" value="Chromosome 2"/>
</dbReference>
<accession>A0ABY8CQW2</accession>
<comment type="similarity">
    <text evidence="2">Belongs to the bacterial solute-binding protein 8 family.</text>
</comment>
<evidence type="ECO:0000313" key="7">
    <source>
        <dbReference type="EMBL" id="WEX80557.1"/>
    </source>
</evidence>
<dbReference type="EMBL" id="CP120370">
    <property type="protein sequence ID" value="WEX80557.1"/>
    <property type="molecule type" value="Genomic_DNA"/>
</dbReference>
<dbReference type="InterPro" id="IPR002491">
    <property type="entry name" value="ABC_transptr_periplasmic_BD"/>
</dbReference>
<dbReference type="PANTHER" id="PTHR30532">
    <property type="entry name" value="IRON III DICITRATE-BINDING PERIPLASMIC PROTEIN"/>
    <property type="match status" value="1"/>
</dbReference>
<dbReference type="RefSeq" id="WP_280731274.1">
    <property type="nucleotide sequence ID" value="NZ_CP120367.1"/>
</dbReference>
<dbReference type="InterPro" id="IPR051313">
    <property type="entry name" value="Bact_iron-sidero_bind"/>
</dbReference>
<dbReference type="Gene3D" id="3.40.50.1980">
    <property type="entry name" value="Nitrogenase molybdenum iron protein domain"/>
    <property type="match status" value="2"/>
</dbReference>